<dbReference type="EMBL" id="SDHY01000006">
    <property type="protein sequence ID" value="RXK47547.1"/>
    <property type="molecule type" value="Genomic_DNA"/>
</dbReference>
<comment type="caution">
    <text evidence="3">The sequence shown here is derived from an EMBL/GenBank/DDBJ whole genome shotgun (WGS) entry which is preliminary data.</text>
</comment>
<organism evidence="3 4">
    <name type="scientific">Aquirufa rosea</name>
    <dbReference type="NCBI Taxonomy" id="2509241"/>
    <lineage>
        <taxon>Bacteria</taxon>
        <taxon>Pseudomonadati</taxon>
        <taxon>Bacteroidota</taxon>
        <taxon>Cytophagia</taxon>
        <taxon>Cytophagales</taxon>
        <taxon>Flectobacillaceae</taxon>
        <taxon>Aquirufa</taxon>
    </lineage>
</organism>
<sequence length="226" mass="24050">MKNLLKLTLIILFAFGIMGHSNAQFGARKATGSFFRLGIKGGLTFSSINVKSASFKGSSIDVQSLIDQNLALKSGYVGGIYARVGRKLFLEPEILLSAKNASINITGLNKMVDVSYTSLDVPLLLGYKLGPLHVMAGPVASYNLNSDNTIAQTITSVTSSATVRDAISKAYFSYAVGGGIDLLGLTLDIRYDGNLTDLSRTIPVPADVNISQKASVWNLTLGIKIL</sequence>
<evidence type="ECO:0000313" key="3">
    <source>
        <dbReference type="EMBL" id="RXK47547.1"/>
    </source>
</evidence>
<protein>
    <submittedName>
        <fullName evidence="3">PorT family protein</fullName>
    </submittedName>
</protein>
<feature type="signal peptide" evidence="1">
    <location>
        <begin position="1"/>
        <end position="23"/>
    </location>
</feature>
<accession>A0A4Q1BXZ5</accession>
<feature type="domain" description="Outer membrane protein beta-barrel" evidence="2">
    <location>
        <begin position="23"/>
        <end position="198"/>
    </location>
</feature>
<dbReference type="InterPro" id="IPR025665">
    <property type="entry name" value="Beta-barrel_OMP_2"/>
</dbReference>
<dbReference type="RefSeq" id="WP_129027587.1">
    <property type="nucleotide sequence ID" value="NZ_SDHY01000006.1"/>
</dbReference>
<gene>
    <name evidence="3" type="ORF">ESB04_09920</name>
</gene>
<proteinExistence type="predicted"/>
<evidence type="ECO:0000313" key="4">
    <source>
        <dbReference type="Proteomes" id="UP000289455"/>
    </source>
</evidence>
<name>A0A4Q1BXZ5_9BACT</name>
<dbReference type="Pfam" id="PF13568">
    <property type="entry name" value="OMP_b-brl_2"/>
    <property type="match status" value="1"/>
</dbReference>
<dbReference type="Proteomes" id="UP000289455">
    <property type="component" value="Unassembled WGS sequence"/>
</dbReference>
<evidence type="ECO:0000259" key="2">
    <source>
        <dbReference type="Pfam" id="PF13568"/>
    </source>
</evidence>
<keyword evidence="1" id="KW-0732">Signal</keyword>
<keyword evidence="4" id="KW-1185">Reference proteome</keyword>
<feature type="chain" id="PRO_5020503331" evidence="1">
    <location>
        <begin position="24"/>
        <end position="226"/>
    </location>
</feature>
<dbReference type="AlphaFoldDB" id="A0A4Q1BXZ5"/>
<dbReference type="OrthoDB" id="1001536at2"/>
<evidence type="ECO:0000256" key="1">
    <source>
        <dbReference type="SAM" id="SignalP"/>
    </source>
</evidence>
<reference evidence="3 4" key="1">
    <citation type="submission" date="2019-01" db="EMBL/GenBank/DDBJ databases">
        <title>Cytophagaceae bacterium strain CAR-16.</title>
        <authorList>
            <person name="Chen W.-M."/>
        </authorList>
    </citation>
    <scope>NUCLEOTIDE SEQUENCE [LARGE SCALE GENOMIC DNA]</scope>
    <source>
        <strain evidence="3 4">CAR-16</strain>
    </source>
</reference>